<gene>
    <name evidence="2" type="ORF">Pan189_30110</name>
</gene>
<protein>
    <submittedName>
        <fullName evidence="2">Multifunctional tRNA nucleotidyl transferase/2'3'-cyclic phosphodiesterase/2'nucleotidase/phosphatase</fullName>
    </submittedName>
</protein>
<dbReference type="RefSeq" id="WP_145364707.1">
    <property type="nucleotide sequence ID" value="NZ_CP036268.1"/>
</dbReference>
<dbReference type="OrthoDB" id="9805698at2"/>
<dbReference type="InterPro" id="IPR003607">
    <property type="entry name" value="HD/PDEase_dom"/>
</dbReference>
<dbReference type="Gene3D" id="1.10.3210.10">
    <property type="entry name" value="Hypothetical protein af1432"/>
    <property type="match status" value="1"/>
</dbReference>
<dbReference type="Pfam" id="PF01966">
    <property type="entry name" value="HD"/>
    <property type="match status" value="1"/>
</dbReference>
<evidence type="ECO:0000313" key="2">
    <source>
        <dbReference type="EMBL" id="QDT38616.1"/>
    </source>
</evidence>
<dbReference type="AlphaFoldDB" id="A0A517R420"/>
<dbReference type="InterPro" id="IPR006674">
    <property type="entry name" value="HD_domain"/>
</dbReference>
<reference evidence="2 3" key="1">
    <citation type="submission" date="2019-02" db="EMBL/GenBank/DDBJ databases">
        <title>Deep-cultivation of Planctomycetes and their phenomic and genomic characterization uncovers novel biology.</title>
        <authorList>
            <person name="Wiegand S."/>
            <person name="Jogler M."/>
            <person name="Boedeker C."/>
            <person name="Pinto D."/>
            <person name="Vollmers J."/>
            <person name="Rivas-Marin E."/>
            <person name="Kohn T."/>
            <person name="Peeters S.H."/>
            <person name="Heuer A."/>
            <person name="Rast P."/>
            <person name="Oberbeckmann S."/>
            <person name="Bunk B."/>
            <person name="Jeske O."/>
            <person name="Meyerdierks A."/>
            <person name="Storesund J.E."/>
            <person name="Kallscheuer N."/>
            <person name="Luecker S."/>
            <person name="Lage O.M."/>
            <person name="Pohl T."/>
            <person name="Merkel B.J."/>
            <person name="Hornburger P."/>
            <person name="Mueller R.-W."/>
            <person name="Bruemmer F."/>
            <person name="Labrenz M."/>
            <person name="Spormann A.M."/>
            <person name="Op den Camp H."/>
            <person name="Overmann J."/>
            <person name="Amann R."/>
            <person name="Jetten M.S.M."/>
            <person name="Mascher T."/>
            <person name="Medema M.H."/>
            <person name="Devos D.P."/>
            <person name="Kaster A.-K."/>
            <person name="Ovreas L."/>
            <person name="Rohde M."/>
            <person name="Galperin M.Y."/>
            <person name="Jogler C."/>
        </authorList>
    </citation>
    <scope>NUCLEOTIDE SEQUENCE [LARGE SCALE GENOMIC DNA]</scope>
    <source>
        <strain evidence="2 3">Pan189</strain>
    </source>
</reference>
<organism evidence="2 3">
    <name type="scientific">Stratiformator vulcanicus</name>
    <dbReference type="NCBI Taxonomy" id="2527980"/>
    <lineage>
        <taxon>Bacteria</taxon>
        <taxon>Pseudomonadati</taxon>
        <taxon>Planctomycetota</taxon>
        <taxon>Planctomycetia</taxon>
        <taxon>Planctomycetales</taxon>
        <taxon>Planctomycetaceae</taxon>
        <taxon>Stratiformator</taxon>
    </lineage>
</organism>
<dbReference type="KEGG" id="svp:Pan189_30110"/>
<keyword evidence="3" id="KW-1185">Reference proteome</keyword>
<sequence length="367" mass="42387">MANEKLRRQIVFEAARMMYSRQETEYYRAKMKAGRKLCRGWVKPSDLPSNAEIRQEIQRFAHLYEGEERTAGLREMRLVALHYMHLFAACRPKLIGSTLTGHVRRGSDVDIHLFTNSLERVTGTLDEHAVVYDVEHKRVRKHGEERVFTHVHVRDRFDIELTVYPTDKASYPFKSSITGRTMDRATIPELEALLAEEDPDFDPESALEQLESDVDRFHIYRSLLLPLEGVRQSRKYHPEGDALTHSLQVYDLAKDELPYDEEFQLAALLHDVGKAIDPHDHVKAGLEALDDSITERTAWLIAHHMEAHQLRDGTLGTRARRRLAESENYEELMLLNTCDKAGRQRNVAVTDVDDALDEVRELARMYG</sequence>
<name>A0A517R420_9PLAN</name>
<accession>A0A517R420</accession>
<dbReference type="EMBL" id="CP036268">
    <property type="protein sequence ID" value="QDT38616.1"/>
    <property type="molecule type" value="Genomic_DNA"/>
</dbReference>
<keyword evidence="2" id="KW-0808">Transferase</keyword>
<dbReference type="Proteomes" id="UP000317318">
    <property type="component" value="Chromosome"/>
</dbReference>
<dbReference type="GO" id="GO:0016740">
    <property type="term" value="F:transferase activity"/>
    <property type="evidence" value="ECO:0007669"/>
    <property type="project" value="UniProtKB-KW"/>
</dbReference>
<dbReference type="CDD" id="cd00077">
    <property type="entry name" value="HDc"/>
    <property type="match status" value="1"/>
</dbReference>
<dbReference type="SUPFAM" id="SSF109604">
    <property type="entry name" value="HD-domain/PDEase-like"/>
    <property type="match status" value="1"/>
</dbReference>
<proteinExistence type="predicted"/>
<feature type="domain" description="HD" evidence="1">
    <location>
        <begin position="243"/>
        <end position="340"/>
    </location>
</feature>
<evidence type="ECO:0000313" key="3">
    <source>
        <dbReference type="Proteomes" id="UP000317318"/>
    </source>
</evidence>
<evidence type="ECO:0000259" key="1">
    <source>
        <dbReference type="Pfam" id="PF01966"/>
    </source>
</evidence>